<gene>
    <name evidence="1" type="ORF">LRHMDP3_2839</name>
</gene>
<proteinExistence type="predicted"/>
<accession>A0AB33XQP8</accession>
<protein>
    <submittedName>
        <fullName evidence="1">Uncharacterized protein</fullName>
    </submittedName>
</protein>
<comment type="caution">
    <text evidence="1">The sequence shown here is derived from an EMBL/GenBank/DDBJ whole genome shotgun (WGS) entry which is preliminary data.</text>
</comment>
<evidence type="ECO:0000313" key="2">
    <source>
        <dbReference type="Proteomes" id="UP000009352"/>
    </source>
</evidence>
<organism evidence="1 2">
    <name type="scientific">Lacticaseibacillus rhamnosus LRHMDP3</name>
    <dbReference type="NCBI Taxonomy" id="1203259"/>
    <lineage>
        <taxon>Bacteria</taxon>
        <taxon>Bacillati</taxon>
        <taxon>Bacillota</taxon>
        <taxon>Bacilli</taxon>
        <taxon>Lactobacillales</taxon>
        <taxon>Lactobacillaceae</taxon>
        <taxon>Lacticaseibacillus</taxon>
    </lineage>
</organism>
<dbReference type="EMBL" id="AMQX01000028">
    <property type="protein sequence ID" value="EKS48519.1"/>
    <property type="molecule type" value="Genomic_DNA"/>
</dbReference>
<name>A0AB33XQP8_LACRH</name>
<evidence type="ECO:0000313" key="1">
    <source>
        <dbReference type="EMBL" id="EKS48519.1"/>
    </source>
</evidence>
<reference evidence="1 2" key="1">
    <citation type="journal article" date="2013" name="Genome Announc.">
        <title>Draft Genome Sequence of Staphylococcus simulans UMC-CNS-990, Isolated from a Case of Chronic Bovine Mastitis.</title>
        <authorList>
            <person name="Calcutt M.J."/>
            <person name="Foecking M.F."/>
            <person name="Hsieh H.Y."/>
            <person name="Perry J."/>
            <person name="Stewart G.C."/>
            <person name="Middleton J.R."/>
        </authorList>
    </citation>
    <scope>NUCLEOTIDE SEQUENCE [LARGE SCALE GENOMIC DNA]</scope>
    <source>
        <strain evidence="1 2">LRHMDP3</strain>
    </source>
</reference>
<sequence length="47" mass="5386">MVQGFLADGWQAEIKLNGIPETVTYVFRIPFLIDDDSKRVRILSVYA</sequence>
<dbReference type="Proteomes" id="UP000009352">
    <property type="component" value="Unassembled WGS sequence"/>
</dbReference>
<dbReference type="AlphaFoldDB" id="A0AB33XQP8"/>